<dbReference type="GO" id="GO:0046983">
    <property type="term" value="F:protein dimerization activity"/>
    <property type="evidence" value="ECO:0007669"/>
    <property type="project" value="InterPro"/>
</dbReference>
<dbReference type="InterPro" id="IPR052035">
    <property type="entry name" value="ZnF_BED_domain_contain"/>
</dbReference>
<dbReference type="GO" id="GO:0003677">
    <property type="term" value="F:DNA binding"/>
    <property type="evidence" value="ECO:0007669"/>
    <property type="project" value="UniProtKB-KW"/>
</dbReference>
<dbReference type="Pfam" id="PF05699">
    <property type="entry name" value="Dimer_Tnp_hAT"/>
    <property type="match status" value="1"/>
</dbReference>
<evidence type="ECO:0000256" key="2">
    <source>
        <dbReference type="ARBA" id="ARBA00011738"/>
    </source>
</evidence>
<dbReference type="Pfam" id="PF02892">
    <property type="entry name" value="zf-BED"/>
    <property type="match status" value="1"/>
</dbReference>
<dbReference type="InterPro" id="IPR036236">
    <property type="entry name" value="Znf_C2H2_sf"/>
</dbReference>
<dbReference type="SUPFAM" id="SSF57667">
    <property type="entry name" value="beta-beta-alpha zinc fingers"/>
    <property type="match status" value="1"/>
</dbReference>
<dbReference type="PROSITE" id="PS50808">
    <property type="entry name" value="ZF_BED"/>
    <property type="match status" value="1"/>
</dbReference>
<sequence>MDMSDAVIVNSSRLKSIVWNDFDRVKKGDTFVAICRHCKKKLSGSSTSGTSHLRNHLIRCQRRSTNGIAPYFSGREKKKEGSLALVTIDQEQKKDEVLSLVNLRYEQEQIKSKPVSIGDNSLDQRRSQFDLARMIILHNYPLTMVEHVGFKIFVRNLQPLFELVTYNKVEADCMEIYAKEKQKVYEILDKLPGKISVTADVWTASGNSAYLSLTANYIDEDWQLKKKILNFVSVDPSHTEEMHSEVIMTCLMDWDIDRKLFSMIFDSFTSENIVDRIRDRLSQNRFLYCNGQLFDVRCVVDLLNHMVQDALESLCEITQKIRESIRYVKSSEATNSMFSELAQEVQVESKKCLCIDNPLKWNLTYFMLEVALEYRKVFSCLRERDPVNMKFLLSDLEWDRMSAITSFLKLFVEVTNVFMRSKYPTANIFFPEICDIHLQLIEWCKNPDDYISSLAAKMRKKFEDYWDKCSLGLAVAAMLDPRFKMKLLEYYYPQLYGDSASELIDDVFECIKSLYNEHSVVSPLASSLDQGLDWQVSGIPASGKDSRDRLMGFDKFLHETSQSEGSSSDLDKYLEEPLFPRNVDFNILNWWKVHTPRYPILSMMARNILGIPISKVAAESAFDTGGRVLDHNWSSLPPTTIQALMCSQDWIRSELES</sequence>
<evidence type="ECO:0000256" key="6">
    <source>
        <dbReference type="ARBA" id="ARBA00023015"/>
    </source>
</evidence>
<keyword evidence="4 10" id="KW-0863">Zinc-finger</keyword>
<dbReference type="PANTHER" id="PTHR46481">
    <property type="entry name" value="ZINC FINGER BED DOMAIN-CONTAINING PROTEIN 4"/>
    <property type="match status" value="1"/>
</dbReference>
<comment type="subcellular location">
    <subcellularLocation>
        <location evidence="1">Nucleus</location>
    </subcellularLocation>
</comment>
<protein>
    <submittedName>
        <fullName evidence="13">Zinc finger BED domain-containing protein RICESLEEPER 2-like isoform X1</fullName>
    </submittedName>
</protein>
<dbReference type="InterPro" id="IPR003656">
    <property type="entry name" value="Znf_BED"/>
</dbReference>
<dbReference type="SMART" id="SM00614">
    <property type="entry name" value="ZnF_BED"/>
    <property type="match status" value="1"/>
</dbReference>
<evidence type="ECO:0000259" key="11">
    <source>
        <dbReference type="PROSITE" id="PS50808"/>
    </source>
</evidence>
<proteinExistence type="predicted"/>
<dbReference type="AlphaFoldDB" id="A0A6P5YJP4"/>
<dbReference type="PANTHER" id="PTHR46481:SF10">
    <property type="entry name" value="ZINC FINGER BED DOMAIN-CONTAINING PROTEIN 39"/>
    <property type="match status" value="1"/>
</dbReference>
<keyword evidence="7" id="KW-0238">DNA-binding</keyword>
<dbReference type="InterPro" id="IPR012337">
    <property type="entry name" value="RNaseH-like_sf"/>
</dbReference>
<name>A0A6P5YJP4_DURZI</name>
<evidence type="ECO:0000256" key="8">
    <source>
        <dbReference type="ARBA" id="ARBA00023163"/>
    </source>
</evidence>
<keyword evidence="12" id="KW-1185">Reference proteome</keyword>
<keyword evidence="8" id="KW-0804">Transcription</keyword>
<dbReference type="GO" id="GO:0008270">
    <property type="term" value="F:zinc ion binding"/>
    <property type="evidence" value="ECO:0007669"/>
    <property type="project" value="UniProtKB-KW"/>
</dbReference>
<evidence type="ECO:0000256" key="1">
    <source>
        <dbReference type="ARBA" id="ARBA00004123"/>
    </source>
</evidence>
<dbReference type="RefSeq" id="XP_022740537.1">
    <property type="nucleotide sequence ID" value="XM_022884802.1"/>
</dbReference>
<dbReference type="GO" id="GO:0009791">
    <property type="term" value="P:post-embryonic development"/>
    <property type="evidence" value="ECO:0007669"/>
    <property type="project" value="UniProtKB-ARBA"/>
</dbReference>
<dbReference type="Pfam" id="PF14372">
    <property type="entry name" value="hAT-like_RNase-H"/>
    <property type="match status" value="1"/>
</dbReference>
<dbReference type="KEGG" id="dzi:111292418"/>
<dbReference type="OrthoDB" id="1607513at2759"/>
<evidence type="ECO:0000256" key="5">
    <source>
        <dbReference type="ARBA" id="ARBA00022833"/>
    </source>
</evidence>
<dbReference type="Proteomes" id="UP000515121">
    <property type="component" value="Unplaced"/>
</dbReference>
<comment type="subunit">
    <text evidence="2">Homodimer.</text>
</comment>
<evidence type="ECO:0000313" key="13">
    <source>
        <dbReference type="RefSeq" id="XP_022740537.1"/>
    </source>
</evidence>
<keyword evidence="9" id="KW-0539">Nucleus</keyword>
<evidence type="ECO:0000256" key="10">
    <source>
        <dbReference type="PROSITE-ProRule" id="PRU00027"/>
    </source>
</evidence>
<keyword evidence="3" id="KW-0479">Metal-binding</keyword>
<evidence type="ECO:0000256" key="9">
    <source>
        <dbReference type="ARBA" id="ARBA00023242"/>
    </source>
</evidence>
<organism evidence="12 13">
    <name type="scientific">Durio zibethinus</name>
    <name type="common">Durian</name>
    <dbReference type="NCBI Taxonomy" id="66656"/>
    <lineage>
        <taxon>Eukaryota</taxon>
        <taxon>Viridiplantae</taxon>
        <taxon>Streptophyta</taxon>
        <taxon>Embryophyta</taxon>
        <taxon>Tracheophyta</taxon>
        <taxon>Spermatophyta</taxon>
        <taxon>Magnoliopsida</taxon>
        <taxon>eudicotyledons</taxon>
        <taxon>Gunneridae</taxon>
        <taxon>Pentapetalae</taxon>
        <taxon>rosids</taxon>
        <taxon>malvids</taxon>
        <taxon>Malvales</taxon>
        <taxon>Malvaceae</taxon>
        <taxon>Helicteroideae</taxon>
        <taxon>Durio</taxon>
    </lineage>
</organism>
<keyword evidence="5" id="KW-0862">Zinc</keyword>
<gene>
    <name evidence="13" type="primary">LOC111292418</name>
</gene>
<dbReference type="GO" id="GO:0005634">
    <property type="term" value="C:nucleus"/>
    <property type="evidence" value="ECO:0007669"/>
    <property type="project" value="UniProtKB-SubCell"/>
</dbReference>
<dbReference type="SUPFAM" id="SSF53098">
    <property type="entry name" value="Ribonuclease H-like"/>
    <property type="match status" value="1"/>
</dbReference>
<feature type="domain" description="BED-type" evidence="11">
    <location>
        <begin position="13"/>
        <end position="68"/>
    </location>
</feature>
<evidence type="ECO:0000256" key="4">
    <source>
        <dbReference type="ARBA" id="ARBA00022771"/>
    </source>
</evidence>
<reference evidence="13" key="1">
    <citation type="submission" date="2025-08" db="UniProtKB">
        <authorList>
            <consortium name="RefSeq"/>
        </authorList>
    </citation>
    <scope>IDENTIFICATION</scope>
    <source>
        <tissue evidence="13">Fruit stalk</tissue>
    </source>
</reference>
<accession>A0A6P5YJP4</accession>
<evidence type="ECO:0000256" key="7">
    <source>
        <dbReference type="ARBA" id="ARBA00023125"/>
    </source>
</evidence>
<dbReference type="GeneID" id="111292418"/>
<evidence type="ECO:0000256" key="3">
    <source>
        <dbReference type="ARBA" id="ARBA00022723"/>
    </source>
</evidence>
<dbReference type="InterPro" id="IPR008906">
    <property type="entry name" value="HATC_C_dom"/>
</dbReference>
<evidence type="ECO:0000313" key="12">
    <source>
        <dbReference type="Proteomes" id="UP000515121"/>
    </source>
</evidence>
<keyword evidence="6" id="KW-0805">Transcription regulation</keyword>
<dbReference type="InterPro" id="IPR025525">
    <property type="entry name" value="hAT-like_transposase_RNase-H"/>
</dbReference>